<evidence type="ECO:0000313" key="2">
    <source>
        <dbReference type="EMBL" id="KAH7362719.1"/>
    </source>
</evidence>
<dbReference type="OrthoDB" id="3363286at2759"/>
<accession>A0A8K0TDQ9</accession>
<protein>
    <submittedName>
        <fullName evidence="2">Uncharacterized protein</fullName>
    </submittedName>
</protein>
<gene>
    <name evidence="2" type="ORF">B0T11DRAFT_339458</name>
</gene>
<dbReference type="Proteomes" id="UP000813385">
    <property type="component" value="Unassembled WGS sequence"/>
</dbReference>
<proteinExistence type="predicted"/>
<dbReference type="AlphaFoldDB" id="A0A8K0TDQ9"/>
<comment type="caution">
    <text evidence="2">The sequence shown here is derived from an EMBL/GenBank/DDBJ whole genome shotgun (WGS) entry which is preliminary data.</text>
</comment>
<sequence>MRPVTSLRQYAGRLRVASSTSCWQCRLASSNANIKQDVKKTLEAKIISSMAGDEHGDALALDTASKKISTPTGDLPISPVMDPDWIEARQRYKTSKPTPTKNAATMGRFRKKLAQNPFAQALATPWRTCTATHVAMPRYFLQDFKVVTHPETKMPWWAPGDMDALPQHETETLQDEVPGNEAAEQTSPQQNSPPSPVGYITARHDLIQALGLKRNNNRLGGQHISMIVGRVRYVRNGIISKLVWRPDMHEYVLDDMRRRAVDDLLYLARLDREHLVPCARWEDINKNVTQRGCVLWHSAAGGEPPGPMAALDIEGASYERSLPVHNLDVLLGPTQLARLKEGADLFKDNALVLVRKKMSLRLQMQLWKLQGYLADSEGESATDSEEK</sequence>
<keyword evidence="3" id="KW-1185">Reference proteome</keyword>
<reference evidence="2" key="1">
    <citation type="journal article" date="2021" name="Nat. Commun.">
        <title>Genetic determinants of endophytism in the Arabidopsis root mycobiome.</title>
        <authorList>
            <person name="Mesny F."/>
            <person name="Miyauchi S."/>
            <person name="Thiergart T."/>
            <person name="Pickel B."/>
            <person name="Atanasova L."/>
            <person name="Karlsson M."/>
            <person name="Huettel B."/>
            <person name="Barry K.W."/>
            <person name="Haridas S."/>
            <person name="Chen C."/>
            <person name="Bauer D."/>
            <person name="Andreopoulos W."/>
            <person name="Pangilinan J."/>
            <person name="LaButti K."/>
            <person name="Riley R."/>
            <person name="Lipzen A."/>
            <person name="Clum A."/>
            <person name="Drula E."/>
            <person name="Henrissat B."/>
            <person name="Kohler A."/>
            <person name="Grigoriev I.V."/>
            <person name="Martin F.M."/>
            <person name="Hacquard S."/>
        </authorList>
    </citation>
    <scope>NUCLEOTIDE SEQUENCE</scope>
    <source>
        <strain evidence="2">MPI-CAGE-AT-0016</strain>
    </source>
</reference>
<name>A0A8K0TDQ9_9PEZI</name>
<dbReference type="EMBL" id="JAGPXD010000003">
    <property type="protein sequence ID" value="KAH7362719.1"/>
    <property type="molecule type" value="Genomic_DNA"/>
</dbReference>
<evidence type="ECO:0000313" key="3">
    <source>
        <dbReference type="Proteomes" id="UP000813385"/>
    </source>
</evidence>
<feature type="region of interest" description="Disordered" evidence="1">
    <location>
        <begin position="170"/>
        <end position="198"/>
    </location>
</feature>
<evidence type="ECO:0000256" key="1">
    <source>
        <dbReference type="SAM" id="MobiDB-lite"/>
    </source>
</evidence>
<organism evidence="2 3">
    <name type="scientific">Plectosphaerella cucumerina</name>
    <dbReference type="NCBI Taxonomy" id="40658"/>
    <lineage>
        <taxon>Eukaryota</taxon>
        <taxon>Fungi</taxon>
        <taxon>Dikarya</taxon>
        <taxon>Ascomycota</taxon>
        <taxon>Pezizomycotina</taxon>
        <taxon>Sordariomycetes</taxon>
        <taxon>Hypocreomycetidae</taxon>
        <taxon>Glomerellales</taxon>
        <taxon>Plectosphaerellaceae</taxon>
        <taxon>Plectosphaerella</taxon>
    </lineage>
</organism>